<reference evidence="1" key="1">
    <citation type="journal article" date="2021" name="Genome Biol. Evol.">
        <title>A High-Quality Reference Genome for a Parasitic Bivalve with Doubly Uniparental Inheritance (Bivalvia: Unionida).</title>
        <authorList>
            <person name="Smith C.H."/>
        </authorList>
    </citation>
    <scope>NUCLEOTIDE SEQUENCE</scope>
    <source>
        <strain evidence="1">CHS0354</strain>
    </source>
</reference>
<dbReference type="EMBL" id="JAEAOA010001572">
    <property type="protein sequence ID" value="KAK3602392.1"/>
    <property type="molecule type" value="Genomic_DNA"/>
</dbReference>
<proteinExistence type="predicted"/>
<dbReference type="InterPro" id="IPR027819">
    <property type="entry name" value="C9orf72"/>
</dbReference>
<dbReference type="AlphaFoldDB" id="A0AAE0T226"/>
<evidence type="ECO:0000313" key="2">
    <source>
        <dbReference type="Proteomes" id="UP001195483"/>
    </source>
</evidence>
<dbReference type="Proteomes" id="UP001195483">
    <property type="component" value="Unassembled WGS sequence"/>
</dbReference>
<dbReference type="GO" id="GO:0005776">
    <property type="term" value="C:autophagosome"/>
    <property type="evidence" value="ECO:0007669"/>
    <property type="project" value="TreeGrafter"/>
</dbReference>
<dbReference type="PANTHER" id="PTHR31855">
    <property type="entry name" value="GUANINE NUCLEOTIDE EXCHANGE C9ORF72"/>
    <property type="match status" value="1"/>
</dbReference>
<dbReference type="GO" id="GO:0006914">
    <property type="term" value="P:autophagy"/>
    <property type="evidence" value="ECO:0007669"/>
    <property type="project" value="TreeGrafter"/>
</dbReference>
<reference evidence="1" key="2">
    <citation type="journal article" date="2021" name="Genome Biol. Evol.">
        <title>Developing a high-quality reference genome for a parasitic bivalve with doubly uniparental inheritance (Bivalvia: Unionida).</title>
        <authorList>
            <person name="Smith C.H."/>
        </authorList>
    </citation>
    <scope>NUCLEOTIDE SEQUENCE</scope>
    <source>
        <strain evidence="1">CHS0354</strain>
        <tissue evidence="1">Mantle</tissue>
    </source>
</reference>
<dbReference type="GO" id="GO:0006897">
    <property type="term" value="P:endocytosis"/>
    <property type="evidence" value="ECO:0007669"/>
    <property type="project" value="TreeGrafter"/>
</dbReference>
<dbReference type="GO" id="GO:0005768">
    <property type="term" value="C:endosome"/>
    <property type="evidence" value="ECO:0007669"/>
    <property type="project" value="TreeGrafter"/>
</dbReference>
<dbReference type="Pfam" id="PF15019">
    <property type="entry name" value="C9orf72-like"/>
    <property type="match status" value="1"/>
</dbReference>
<dbReference type="PANTHER" id="PTHR31855:SF2">
    <property type="entry name" value="GUANINE NUCLEOTIDE EXCHANGE FACTOR C9ORF72"/>
    <property type="match status" value="1"/>
</dbReference>
<reference evidence="1" key="3">
    <citation type="submission" date="2023-05" db="EMBL/GenBank/DDBJ databases">
        <authorList>
            <person name="Smith C.H."/>
        </authorList>
    </citation>
    <scope>NUCLEOTIDE SEQUENCE</scope>
    <source>
        <strain evidence="1">CHS0354</strain>
        <tissue evidence="1">Mantle</tissue>
    </source>
</reference>
<protein>
    <submittedName>
        <fullName evidence="1">Uncharacterized protein</fullName>
    </submittedName>
</protein>
<dbReference type="PROSITE" id="PS51835">
    <property type="entry name" value="DENN_C9ORF72"/>
    <property type="match status" value="1"/>
</dbReference>
<dbReference type="GO" id="GO:0005085">
    <property type="term" value="F:guanyl-nucleotide exchange factor activity"/>
    <property type="evidence" value="ECO:0007669"/>
    <property type="project" value="InterPro"/>
</dbReference>
<organism evidence="1 2">
    <name type="scientific">Potamilus streckersoni</name>
    <dbReference type="NCBI Taxonomy" id="2493646"/>
    <lineage>
        <taxon>Eukaryota</taxon>
        <taxon>Metazoa</taxon>
        <taxon>Spiralia</taxon>
        <taxon>Lophotrochozoa</taxon>
        <taxon>Mollusca</taxon>
        <taxon>Bivalvia</taxon>
        <taxon>Autobranchia</taxon>
        <taxon>Heteroconchia</taxon>
        <taxon>Palaeoheterodonta</taxon>
        <taxon>Unionida</taxon>
        <taxon>Unionoidea</taxon>
        <taxon>Unionidae</taxon>
        <taxon>Ambleminae</taxon>
        <taxon>Lampsilini</taxon>
        <taxon>Potamilus</taxon>
    </lineage>
</organism>
<sequence length="487" mass="55315">MSNSKINTGMVRNIDVGIIQFGESYLKSADGFGTSSTRTPLSPSSDFTTSIIKDVPDSIFRAVLLVHWDNILGPRIHHVWTIDGSPNLSSSDLRCITGQVLSSEICRDVDSNFVDFKFFNLTHKEIIVPAFVFCAKGSYGLGIHSLAVVLSQSELQLYLEIHELLQRCFQRLAYKIRVILDTKVQNPSDSMDKIGLYLSDSIRFISALKKQSLAENVLLSSTAFCPDHVLEFDFLSQCIASHLMTFGRSFITGETADRINLVIHTLSLFNTVSERRCSLPINPQHPWPYHHDIYLQGFIKHVKDPIENCLPMTEILCSKYPTTVIDVSTRVVKQTLSYNEHIIHSFETLQSELISIQNGQFENVVVFDRELYPSSAYPDTLVQNFLSEMFQLPESCEVRMAFITQFHRLLYKKAECLIEQIKVESDSARNPMKASQMKKIRQDLLLNAEGDFRIIVALAEKLKPGIYCFLLGDRRVDRTVQTNVEIL</sequence>
<comment type="caution">
    <text evidence="1">The sequence shown here is derived from an EMBL/GenBank/DDBJ whole genome shotgun (WGS) entry which is preliminary data.</text>
</comment>
<evidence type="ECO:0000313" key="1">
    <source>
        <dbReference type="EMBL" id="KAK3602392.1"/>
    </source>
</evidence>
<keyword evidence="2" id="KW-1185">Reference proteome</keyword>
<gene>
    <name evidence="1" type="ORF">CHS0354_026279</name>
</gene>
<name>A0AAE0T226_9BIVA</name>
<accession>A0AAE0T226</accession>